<dbReference type="AlphaFoldDB" id="A0A397PDL3"/>
<keyword evidence="1" id="KW-0472">Membrane</keyword>
<keyword evidence="1" id="KW-0812">Transmembrane</keyword>
<dbReference type="EMBL" id="QXDF01000002">
    <property type="protein sequence ID" value="RIA47586.1"/>
    <property type="molecule type" value="Genomic_DNA"/>
</dbReference>
<name>A0A397PDL3_9HYPH</name>
<sequence length="50" mass="5703">MWFEFALPPLAATTFFAIILLSAVELVRHRTARNAEAQAALKRKTMQQSR</sequence>
<evidence type="ECO:0000313" key="3">
    <source>
        <dbReference type="Proteomes" id="UP000266273"/>
    </source>
</evidence>
<feature type="transmembrane region" description="Helical" evidence="1">
    <location>
        <begin position="6"/>
        <end position="27"/>
    </location>
</feature>
<comment type="caution">
    <text evidence="2">The sequence shown here is derived from an EMBL/GenBank/DDBJ whole genome shotgun (WGS) entry which is preliminary data.</text>
</comment>
<accession>A0A397PDL3</accession>
<dbReference type="RefSeq" id="WP_170144418.1">
    <property type="nucleotide sequence ID" value="NZ_QXDF01000002.1"/>
</dbReference>
<organism evidence="2 3">
    <name type="scientific">Dichotomicrobium thermohalophilum</name>
    <dbReference type="NCBI Taxonomy" id="933063"/>
    <lineage>
        <taxon>Bacteria</taxon>
        <taxon>Pseudomonadati</taxon>
        <taxon>Pseudomonadota</taxon>
        <taxon>Alphaproteobacteria</taxon>
        <taxon>Hyphomicrobiales</taxon>
        <taxon>Hyphomicrobiaceae</taxon>
        <taxon>Dichotomicrobium</taxon>
    </lineage>
</organism>
<evidence type="ECO:0008006" key="4">
    <source>
        <dbReference type="Google" id="ProtNLM"/>
    </source>
</evidence>
<evidence type="ECO:0000313" key="2">
    <source>
        <dbReference type="EMBL" id="RIA47586.1"/>
    </source>
</evidence>
<keyword evidence="1" id="KW-1133">Transmembrane helix</keyword>
<gene>
    <name evidence="2" type="ORF">BXY53_2142</name>
</gene>
<protein>
    <recommendedName>
        <fullName evidence="4">Heme exporter protein D</fullName>
    </recommendedName>
</protein>
<keyword evidence="3" id="KW-1185">Reference proteome</keyword>
<reference evidence="2 3" key="1">
    <citation type="submission" date="2018-08" db="EMBL/GenBank/DDBJ databases">
        <title>Genomic Encyclopedia of Archaeal and Bacterial Type Strains, Phase II (KMG-II): from individual species to whole genera.</title>
        <authorList>
            <person name="Goeker M."/>
        </authorList>
    </citation>
    <scope>NUCLEOTIDE SEQUENCE [LARGE SCALE GENOMIC DNA]</scope>
    <source>
        <strain evidence="2 3">DSM 5002</strain>
    </source>
</reference>
<proteinExistence type="predicted"/>
<evidence type="ECO:0000256" key="1">
    <source>
        <dbReference type="SAM" id="Phobius"/>
    </source>
</evidence>
<dbReference type="Proteomes" id="UP000266273">
    <property type="component" value="Unassembled WGS sequence"/>
</dbReference>